<dbReference type="EMBL" id="CASHSV030000001">
    <property type="protein sequence ID" value="CAJ2632411.1"/>
    <property type="molecule type" value="Genomic_DNA"/>
</dbReference>
<sequence length="652" mass="72142">MQLLLLTLLFTKQISTLNPSLYSNFNLISAKVLLSLHESVSNVAKIYNSLIALLFSLQRFEVNYCRMDFPPKRLSNFNIGGSPFNLVDIADVVSGSYDTDYLVDVIGVLTGVGVEREVTNQNGTTTKLNVIALEAEGHKLQCTLFGPYVDELNTFIASGDKDNAVVIVQLAKAKTFQVIDMAFVDKIHIQNCMNCTQVFFNPNCDESVVLRESLPESLESPSPMTLTQIHVEPNVSPVDEFLFNTPRMTLQALKDATTESLNVVCATVKRVLNPDCFWYTACVCNKSVIADSNMFFCEKCNKHVKRVFPRYCVKVRVMDQTDHAPFVMFDKDASSLFNMSCADMLEHTRRNGGVGSVPPQISGLVDKTWLFKVETKPSTNPRFEQTFRVRKICTDYAIIKQFQDKWDKEEAAISKINNEVGSLSTLVEKGKDVLVCSSTNILSEDLQSLTGSSSKDKGKEIVCDSTPVECTQDLMKKFSSAVVNLGDDCADTFDFVKSPKMQKSLISSKDLHELTASGVRGKAKEIVIEGTNVEETYEKVGKRGTSVGNIGGDCVHSEKSVITVNQLSAIEENGSKNNKVVAKGNTKAMVIEGTPVGHIQQFEKNSNYGVEIKGANSKKPAKRVSPEKLDEDEDDNTPIKLLKRAIKIEKIA</sequence>
<proteinExistence type="predicted"/>
<evidence type="ECO:0000313" key="2">
    <source>
        <dbReference type="Proteomes" id="UP001177021"/>
    </source>
</evidence>
<accession>A0ACB0IK32</accession>
<reference evidence="1" key="1">
    <citation type="submission" date="2023-10" db="EMBL/GenBank/DDBJ databases">
        <authorList>
            <person name="Rodriguez Cubillos JULIANA M."/>
            <person name="De Vega J."/>
        </authorList>
    </citation>
    <scope>NUCLEOTIDE SEQUENCE</scope>
</reference>
<protein>
    <submittedName>
        <fullName evidence="1">Uncharacterized protein</fullName>
    </submittedName>
</protein>
<name>A0ACB0IK32_TRIPR</name>
<gene>
    <name evidence="1" type="ORF">MILVUS5_LOCUS3728</name>
</gene>
<organism evidence="1 2">
    <name type="scientific">Trifolium pratense</name>
    <name type="common">Red clover</name>
    <dbReference type="NCBI Taxonomy" id="57577"/>
    <lineage>
        <taxon>Eukaryota</taxon>
        <taxon>Viridiplantae</taxon>
        <taxon>Streptophyta</taxon>
        <taxon>Embryophyta</taxon>
        <taxon>Tracheophyta</taxon>
        <taxon>Spermatophyta</taxon>
        <taxon>Magnoliopsida</taxon>
        <taxon>eudicotyledons</taxon>
        <taxon>Gunneridae</taxon>
        <taxon>Pentapetalae</taxon>
        <taxon>rosids</taxon>
        <taxon>fabids</taxon>
        <taxon>Fabales</taxon>
        <taxon>Fabaceae</taxon>
        <taxon>Papilionoideae</taxon>
        <taxon>50 kb inversion clade</taxon>
        <taxon>NPAAA clade</taxon>
        <taxon>Hologalegina</taxon>
        <taxon>IRL clade</taxon>
        <taxon>Trifolieae</taxon>
        <taxon>Trifolium</taxon>
    </lineage>
</organism>
<evidence type="ECO:0000313" key="1">
    <source>
        <dbReference type="EMBL" id="CAJ2632411.1"/>
    </source>
</evidence>
<comment type="caution">
    <text evidence="1">The sequence shown here is derived from an EMBL/GenBank/DDBJ whole genome shotgun (WGS) entry which is preliminary data.</text>
</comment>
<keyword evidence="2" id="KW-1185">Reference proteome</keyword>
<dbReference type="Proteomes" id="UP001177021">
    <property type="component" value="Unassembled WGS sequence"/>
</dbReference>